<reference evidence="1" key="1">
    <citation type="submission" date="2016-08" db="EMBL/GenBank/DDBJ databases">
        <authorList>
            <person name="Seilhamer J.J."/>
        </authorList>
    </citation>
    <scope>NUCLEOTIDE SEQUENCE</scope>
    <source>
        <strain evidence="1">86-1</strain>
    </source>
</reference>
<gene>
    <name evidence="1" type="primary">grdD</name>
    <name evidence="1" type="ORF">KL86DES1_10770</name>
</gene>
<dbReference type="SUPFAM" id="SSF53659">
    <property type="entry name" value="Isocitrate/Isopropylmalate dehydrogenase-like"/>
    <property type="match status" value="1"/>
</dbReference>
<dbReference type="EMBL" id="FMJC01000001">
    <property type="protein sequence ID" value="SCM70993.1"/>
    <property type="molecule type" value="Genomic_DNA"/>
</dbReference>
<dbReference type="Gene3D" id="3.40.718.10">
    <property type="entry name" value="Isopropylmalate Dehydrogenase"/>
    <property type="match status" value="1"/>
</dbReference>
<dbReference type="InterPro" id="IPR003664">
    <property type="entry name" value="FA_synthesis"/>
</dbReference>
<dbReference type="RefSeq" id="WP_179979562.1">
    <property type="nucleotide sequence ID" value="NZ_LT608333.1"/>
</dbReference>
<dbReference type="GO" id="GO:0033794">
    <property type="term" value="F:sarcosine reductase activity"/>
    <property type="evidence" value="ECO:0007669"/>
    <property type="project" value="UniProtKB-EC"/>
</dbReference>
<name>A0A212L0B3_9BACT</name>
<keyword evidence="1" id="KW-0560">Oxidoreductase</keyword>
<sequence length="388" mass="40237">MGTQDNRRAVIGKSLENLVARARAGREGCRVGLMAAGGEHGDEEFLAAARAAMKADAALTVVGVGPRPINQIPDGMEWIETGREDRELASGMEHALDSGVIQGAVALHYPFPMGVTTVGRMQTPALGKPMFVASCTGMSAAHRAEAMLLNAVLGGAVARAMGTASPRVGVLNLDGAPQVLRALCHLVEKGYPLQLGASSRKDGGSLLRGNDLLRGVVDVCVTDTLTGNALIKVFGAFTSGGSYEASGWGYGPSVGIGWKRVVCIVSRASGASVISNALLYTAACVRARLPEVVANELRLAKKAGLDEELAILTAAKPAHAEEVRAPTVVPTDAEIHGIDVLDLEVAVRALWKRGIYAEAAMGCTGPVIKLAGVSTDEAHSILAESGYL</sequence>
<dbReference type="EC" id="1.21.4.3" evidence="1"/>
<dbReference type="GO" id="GO:0033795">
    <property type="term" value="F:betaine reductase activity"/>
    <property type="evidence" value="ECO:0007669"/>
    <property type="project" value="UniProtKB-EC"/>
</dbReference>
<dbReference type="AlphaFoldDB" id="A0A212L0B3"/>
<protein>
    <submittedName>
        <fullName evidence="1">Glycine/sarcosine/betaine reductase complex component C subunit alpha</fullName>
        <ecNumber evidence="1">1.21.4.2</ecNumber>
        <ecNumber evidence="1">1.21.4.3</ecNumber>
        <ecNumber evidence="1">1.21.4.4</ecNumber>
    </submittedName>
</protein>
<organism evidence="1">
    <name type="scientific">uncultured Desulfovibrio sp</name>
    <dbReference type="NCBI Taxonomy" id="167968"/>
    <lineage>
        <taxon>Bacteria</taxon>
        <taxon>Pseudomonadati</taxon>
        <taxon>Thermodesulfobacteriota</taxon>
        <taxon>Desulfovibrionia</taxon>
        <taxon>Desulfovibrionales</taxon>
        <taxon>Desulfovibrionaceae</taxon>
        <taxon>Desulfovibrio</taxon>
        <taxon>environmental samples</taxon>
    </lineage>
</organism>
<dbReference type="EC" id="1.21.4.2" evidence="1"/>
<dbReference type="EC" id="1.21.4.4" evidence="1"/>
<dbReference type="NCBIfam" id="NF040747">
    <property type="entry name" value="reduct_C_alpha"/>
    <property type="match status" value="1"/>
</dbReference>
<dbReference type="GO" id="GO:0006633">
    <property type="term" value="P:fatty acid biosynthetic process"/>
    <property type="evidence" value="ECO:0007669"/>
    <property type="project" value="InterPro"/>
</dbReference>
<accession>A0A212L0B3</accession>
<dbReference type="GO" id="GO:0030699">
    <property type="term" value="F:glycine reductase activity"/>
    <property type="evidence" value="ECO:0007669"/>
    <property type="project" value="UniProtKB-EC"/>
</dbReference>
<evidence type="ECO:0000313" key="1">
    <source>
        <dbReference type="EMBL" id="SCM70993.1"/>
    </source>
</evidence>
<dbReference type="Pfam" id="PF02504">
    <property type="entry name" value="FA_synthesis"/>
    <property type="match status" value="1"/>
</dbReference>
<dbReference type="GO" id="GO:0016747">
    <property type="term" value="F:acyltransferase activity, transferring groups other than amino-acyl groups"/>
    <property type="evidence" value="ECO:0007669"/>
    <property type="project" value="InterPro"/>
</dbReference>
<proteinExistence type="predicted"/>